<evidence type="ECO:0000256" key="1">
    <source>
        <dbReference type="ARBA" id="ARBA00003416"/>
    </source>
</evidence>
<gene>
    <name evidence="7" type="ORF">AUP43_11000</name>
</gene>
<dbReference type="OrthoDB" id="370725at2"/>
<keyword evidence="8" id="KW-1185">Reference proteome</keyword>
<evidence type="ECO:0000256" key="6">
    <source>
        <dbReference type="SAM" id="MobiDB-lite"/>
    </source>
</evidence>
<evidence type="ECO:0000256" key="4">
    <source>
        <dbReference type="ARBA" id="ARBA00023054"/>
    </source>
</evidence>
<dbReference type="InterPro" id="IPR003798">
    <property type="entry name" value="DNA_recombination_RmuC"/>
</dbReference>
<name>A0A154VY62_9PROT</name>
<organism evidence="7 8">
    <name type="scientific">Oceanibaculum pacificum</name>
    <dbReference type="NCBI Taxonomy" id="580166"/>
    <lineage>
        <taxon>Bacteria</taxon>
        <taxon>Pseudomonadati</taxon>
        <taxon>Pseudomonadota</taxon>
        <taxon>Alphaproteobacteria</taxon>
        <taxon>Rhodospirillales</taxon>
        <taxon>Oceanibaculaceae</taxon>
        <taxon>Oceanibaculum</taxon>
    </lineage>
</organism>
<dbReference type="AlphaFoldDB" id="A0A154VY62"/>
<evidence type="ECO:0000256" key="2">
    <source>
        <dbReference type="ARBA" id="ARBA00009840"/>
    </source>
</evidence>
<feature type="compositionally biased region" description="Pro residues" evidence="6">
    <location>
        <begin position="382"/>
        <end position="391"/>
    </location>
</feature>
<evidence type="ECO:0000313" key="7">
    <source>
        <dbReference type="EMBL" id="KZD06274.1"/>
    </source>
</evidence>
<dbReference type="GO" id="GO:0006310">
    <property type="term" value="P:DNA recombination"/>
    <property type="evidence" value="ECO:0007669"/>
    <property type="project" value="UniProtKB-KW"/>
</dbReference>
<accession>A0A154VY62</accession>
<sequence>MTFDSLDPTLILLLAGGAAVLALALAAYLALRDRRGTGEAEALAQAQAALMAEKLATAQAELAGRLSQLAESQAAAQARLAQQLQAQERQLSKSVEDRLGDMTRRIGETLDKSSTQSTQSLTELKERLAVIDAAQKNITELSTQVVGLQDILSNKQARGAFGEVQLENLVQAILPPNAYSFQAQIGEGRRVDCLLILPNPPGPIGIDAKFPLESYRTLQSAPDDAARALARKALGAAVLKHVRDIKERYIVPGETADSALMFLPSEAVYAELHANLGDIVELSYREKVWIVSPTTLMATLNTVRAVLKDARMREQAGVIQREVMLLATDVDRLDERVGKLQTHFNQASEDVRQIRISTDKVTKRAGRIEELQLGPAEEQALVPPPERLAGE</sequence>
<keyword evidence="5" id="KW-0233">DNA recombination</keyword>
<dbReference type="PANTHER" id="PTHR30563:SF0">
    <property type="entry name" value="DNA RECOMBINATION PROTEIN RMUC"/>
    <property type="match status" value="1"/>
</dbReference>
<reference evidence="7 8" key="1">
    <citation type="submission" date="2015-12" db="EMBL/GenBank/DDBJ databases">
        <title>Genome sequence of Oceanibaculum pacificum MCCC 1A02656.</title>
        <authorList>
            <person name="Lu L."/>
            <person name="Lai Q."/>
            <person name="Shao Z."/>
            <person name="Qian P."/>
        </authorList>
    </citation>
    <scope>NUCLEOTIDE SEQUENCE [LARGE SCALE GENOMIC DNA]</scope>
    <source>
        <strain evidence="7 8">MCCC 1A02656</strain>
    </source>
</reference>
<proteinExistence type="inferred from homology"/>
<comment type="similarity">
    <text evidence="2">Belongs to the RmuC family.</text>
</comment>
<dbReference type="STRING" id="580166.AUP43_11000"/>
<evidence type="ECO:0000256" key="5">
    <source>
        <dbReference type="ARBA" id="ARBA00023172"/>
    </source>
</evidence>
<dbReference type="RefSeq" id="WP_067557618.1">
    <property type="nucleotide sequence ID" value="NZ_LPXN01000124.1"/>
</dbReference>
<dbReference type="Pfam" id="PF02646">
    <property type="entry name" value="RmuC"/>
    <property type="match status" value="1"/>
</dbReference>
<comment type="function">
    <text evidence="1">Involved in DNA recombination.</text>
</comment>
<feature type="region of interest" description="Disordered" evidence="6">
    <location>
        <begin position="372"/>
        <end position="391"/>
    </location>
</feature>
<evidence type="ECO:0000313" key="8">
    <source>
        <dbReference type="Proteomes" id="UP000076400"/>
    </source>
</evidence>
<comment type="caution">
    <text evidence="7">The sequence shown here is derived from an EMBL/GenBank/DDBJ whole genome shotgun (WGS) entry which is preliminary data.</text>
</comment>
<dbReference type="Proteomes" id="UP000076400">
    <property type="component" value="Unassembled WGS sequence"/>
</dbReference>
<keyword evidence="4" id="KW-0175">Coiled coil</keyword>
<protein>
    <recommendedName>
        <fullName evidence="3">DNA recombination protein RmuC homolog</fullName>
    </recommendedName>
</protein>
<dbReference type="PANTHER" id="PTHR30563">
    <property type="entry name" value="DNA RECOMBINATION PROTEIN RMUC"/>
    <property type="match status" value="1"/>
</dbReference>
<evidence type="ECO:0000256" key="3">
    <source>
        <dbReference type="ARBA" id="ARBA00021840"/>
    </source>
</evidence>
<dbReference type="EMBL" id="LPXN01000124">
    <property type="protein sequence ID" value="KZD06274.1"/>
    <property type="molecule type" value="Genomic_DNA"/>
</dbReference>